<evidence type="ECO:0000313" key="17">
    <source>
        <dbReference type="EMBL" id="RMX05658.1"/>
    </source>
</evidence>
<comment type="caution">
    <text evidence="17">The sequence shown here is derived from an EMBL/GenBank/DDBJ whole genome shotgun (WGS) entry which is preliminary data.</text>
</comment>
<evidence type="ECO:0000256" key="10">
    <source>
        <dbReference type="ARBA" id="ARBA00023170"/>
    </source>
</evidence>
<sequence length="714" mass="77849">MSMPIAKPSLRARIRAAVYLPLIAGTALTGTATAQQQDRKPAELDTVTIRGISESGYQPTRNSSALRTDAPLLEIPQAVNVVTEDVLLDQDARSLDDALQNISGISQTNTLGSTQDAFIRRGFGDNRDGGILTNGLKTVLPRSFNATTQRVEVLKGPASTLYGILDPGGAINVITKKPERQFSGKASVSASSFGGGTTSLDVTGPITDTRLAYRLVADYQNTDYWRNFGKTKEWLIAPSLSWFGDDTVVTASYMYQDYSIPFDRGTIWDIDAGGPIPLSRKTRLDEPFNVTQGSSQLASINIFHTLNDDWNLTFDYSYSRDEYSDNQARVQGYDAVTGDVTRRIDATQGSKVSGHSMRVDLAGSLDIAGLKNDLLVGAQYDYQHLLRTDMIRCTPAVSFNIYNPTYGTVSPCTTVRPAESDQLERLRTPSVYLQDSLHLNDRWILVAGARYQYYDQISGRGRPFVLNTDTSGGKFVPRLGAVYKASPAMSFYANAARTFRPQSSFSSYFGDLTPEEGTSYELGAKWESAGGMSANLAIYTTDKKNVSYFETVDGVIVTRTAGLVRARGLEFDVAGRLTPQLSLIASYGFTDAKVKDDPDYAGKRPVNIARHTASLFATYDFGAQAGGNRFKLGAGVRGASKRAGINDNSYFLPGYGVVDAFASYTIAARHPITLQLNLRNLFDRTYFSSSLGASRYGNAYGEPFNATLTASVSF</sequence>
<gene>
    <name evidence="17" type="ORF">D8I35_10715</name>
</gene>
<evidence type="ECO:0000256" key="7">
    <source>
        <dbReference type="ARBA" id="ARBA00023065"/>
    </source>
</evidence>
<dbReference type="InterPro" id="IPR000531">
    <property type="entry name" value="Beta-barrel_TonB"/>
</dbReference>
<reference evidence="17 18" key="1">
    <citation type="submission" date="2018-10" db="EMBL/GenBank/DDBJ databases">
        <title>Draft genome of Cortibacter populi DSM10536.</title>
        <authorList>
            <person name="Bernier A.-M."/>
            <person name="Bernard K."/>
        </authorList>
    </citation>
    <scope>NUCLEOTIDE SEQUENCE [LARGE SCALE GENOMIC DNA]</scope>
    <source>
        <strain evidence="17 18">DSM 105136</strain>
    </source>
</reference>
<keyword evidence="9 12" id="KW-0472">Membrane</keyword>
<organism evidence="17 18">
    <name type="scientific">Corticibacter populi</name>
    <dbReference type="NCBI Taxonomy" id="1550736"/>
    <lineage>
        <taxon>Bacteria</taxon>
        <taxon>Pseudomonadati</taxon>
        <taxon>Pseudomonadota</taxon>
        <taxon>Betaproteobacteria</taxon>
        <taxon>Burkholderiales</taxon>
        <taxon>Comamonadaceae</taxon>
        <taxon>Corticibacter</taxon>
    </lineage>
</organism>
<dbReference type="GO" id="GO:0009279">
    <property type="term" value="C:cell outer membrane"/>
    <property type="evidence" value="ECO:0007669"/>
    <property type="project" value="UniProtKB-SubCell"/>
</dbReference>
<evidence type="ECO:0000256" key="4">
    <source>
        <dbReference type="ARBA" id="ARBA00022452"/>
    </source>
</evidence>
<dbReference type="GO" id="GO:0038023">
    <property type="term" value="F:signaling receptor activity"/>
    <property type="evidence" value="ECO:0007669"/>
    <property type="project" value="InterPro"/>
</dbReference>
<name>A0A3M6QRH9_9BURK</name>
<dbReference type="Pfam" id="PF00593">
    <property type="entry name" value="TonB_dep_Rec_b-barrel"/>
    <property type="match status" value="1"/>
</dbReference>
<dbReference type="FunFam" id="2.170.130.10:FF:000001">
    <property type="entry name" value="Catecholate siderophore TonB-dependent receptor"/>
    <property type="match status" value="1"/>
</dbReference>
<evidence type="ECO:0000259" key="15">
    <source>
        <dbReference type="Pfam" id="PF00593"/>
    </source>
</evidence>
<dbReference type="InterPro" id="IPR037066">
    <property type="entry name" value="Plug_dom_sf"/>
</dbReference>
<evidence type="ECO:0000256" key="12">
    <source>
        <dbReference type="PROSITE-ProRule" id="PRU01360"/>
    </source>
</evidence>
<protein>
    <submittedName>
        <fullName evidence="17">TonB-dependent siderophore receptor</fullName>
    </submittedName>
</protein>
<dbReference type="InterPro" id="IPR036942">
    <property type="entry name" value="Beta-barrel_TonB_sf"/>
</dbReference>
<evidence type="ECO:0000256" key="1">
    <source>
        <dbReference type="ARBA" id="ARBA00004571"/>
    </source>
</evidence>
<dbReference type="OrthoDB" id="9790771at2"/>
<keyword evidence="18" id="KW-1185">Reference proteome</keyword>
<feature type="domain" description="TonB-dependent receptor-like beta-barrel" evidence="15">
    <location>
        <begin position="240"/>
        <end position="681"/>
    </location>
</feature>
<keyword evidence="7" id="KW-0406">Ion transport</keyword>
<evidence type="ECO:0000256" key="14">
    <source>
        <dbReference type="SAM" id="SignalP"/>
    </source>
</evidence>
<keyword evidence="3 12" id="KW-0813">Transport</keyword>
<dbReference type="RefSeq" id="WP_122229129.1">
    <property type="nucleotide sequence ID" value="NZ_RDQO01000003.1"/>
</dbReference>
<evidence type="ECO:0000256" key="2">
    <source>
        <dbReference type="ARBA" id="ARBA00009810"/>
    </source>
</evidence>
<keyword evidence="11 12" id="KW-0998">Cell outer membrane</keyword>
<dbReference type="Pfam" id="PF07715">
    <property type="entry name" value="Plug"/>
    <property type="match status" value="1"/>
</dbReference>
<dbReference type="InterPro" id="IPR010105">
    <property type="entry name" value="TonB_sidphr_rcpt"/>
</dbReference>
<keyword evidence="4 12" id="KW-1134">Transmembrane beta strand</keyword>
<evidence type="ECO:0000256" key="5">
    <source>
        <dbReference type="ARBA" id="ARBA00022692"/>
    </source>
</evidence>
<keyword evidence="10 17" id="KW-0675">Receptor</keyword>
<feature type="signal peptide" evidence="14">
    <location>
        <begin position="1"/>
        <end position="34"/>
    </location>
</feature>
<keyword evidence="6 14" id="KW-0732">Signal</keyword>
<dbReference type="GO" id="GO:0015891">
    <property type="term" value="P:siderophore transport"/>
    <property type="evidence" value="ECO:0007669"/>
    <property type="project" value="InterPro"/>
</dbReference>
<feature type="chain" id="PRO_5018176616" evidence="14">
    <location>
        <begin position="35"/>
        <end position="714"/>
    </location>
</feature>
<dbReference type="Gene3D" id="2.40.170.20">
    <property type="entry name" value="TonB-dependent receptor, beta-barrel domain"/>
    <property type="match status" value="1"/>
</dbReference>
<dbReference type="AlphaFoldDB" id="A0A3M6QRH9"/>
<keyword evidence="8 13" id="KW-0798">TonB box</keyword>
<dbReference type="GO" id="GO:0015344">
    <property type="term" value="F:siderophore uptake transmembrane transporter activity"/>
    <property type="evidence" value="ECO:0007669"/>
    <property type="project" value="TreeGrafter"/>
</dbReference>
<evidence type="ECO:0000256" key="8">
    <source>
        <dbReference type="ARBA" id="ARBA00023077"/>
    </source>
</evidence>
<accession>A0A3M6QRH9</accession>
<dbReference type="InterPro" id="IPR039426">
    <property type="entry name" value="TonB-dep_rcpt-like"/>
</dbReference>
<evidence type="ECO:0000259" key="16">
    <source>
        <dbReference type="Pfam" id="PF07715"/>
    </source>
</evidence>
<evidence type="ECO:0000256" key="6">
    <source>
        <dbReference type="ARBA" id="ARBA00022729"/>
    </source>
</evidence>
<dbReference type="CDD" id="cd01347">
    <property type="entry name" value="ligand_gated_channel"/>
    <property type="match status" value="1"/>
</dbReference>
<evidence type="ECO:0000256" key="11">
    <source>
        <dbReference type="ARBA" id="ARBA00023237"/>
    </source>
</evidence>
<dbReference type="Proteomes" id="UP000278006">
    <property type="component" value="Unassembled WGS sequence"/>
</dbReference>
<dbReference type="InterPro" id="IPR012910">
    <property type="entry name" value="Plug_dom"/>
</dbReference>
<keyword evidence="5 12" id="KW-0812">Transmembrane</keyword>
<dbReference type="PANTHER" id="PTHR32552:SF85">
    <property type="entry name" value="BLL7968 PROTEIN"/>
    <property type="match status" value="1"/>
</dbReference>
<evidence type="ECO:0000256" key="3">
    <source>
        <dbReference type="ARBA" id="ARBA00022448"/>
    </source>
</evidence>
<dbReference type="Gene3D" id="2.170.130.10">
    <property type="entry name" value="TonB-dependent receptor, plug domain"/>
    <property type="match status" value="1"/>
</dbReference>
<dbReference type="EMBL" id="RDQO01000003">
    <property type="protein sequence ID" value="RMX05658.1"/>
    <property type="molecule type" value="Genomic_DNA"/>
</dbReference>
<dbReference type="PANTHER" id="PTHR32552">
    <property type="entry name" value="FERRICHROME IRON RECEPTOR-RELATED"/>
    <property type="match status" value="1"/>
</dbReference>
<feature type="domain" description="TonB-dependent receptor plug" evidence="16">
    <location>
        <begin position="72"/>
        <end position="170"/>
    </location>
</feature>
<comment type="subcellular location">
    <subcellularLocation>
        <location evidence="1 12">Cell outer membrane</location>
        <topology evidence="1 12">Multi-pass membrane protein</topology>
    </subcellularLocation>
</comment>
<comment type="similarity">
    <text evidence="2 12 13">Belongs to the TonB-dependent receptor family.</text>
</comment>
<dbReference type="SUPFAM" id="SSF56935">
    <property type="entry name" value="Porins"/>
    <property type="match status" value="1"/>
</dbReference>
<proteinExistence type="inferred from homology"/>
<evidence type="ECO:0000313" key="18">
    <source>
        <dbReference type="Proteomes" id="UP000278006"/>
    </source>
</evidence>
<dbReference type="PROSITE" id="PS52016">
    <property type="entry name" value="TONB_DEPENDENT_REC_3"/>
    <property type="match status" value="1"/>
</dbReference>
<evidence type="ECO:0000256" key="9">
    <source>
        <dbReference type="ARBA" id="ARBA00023136"/>
    </source>
</evidence>
<dbReference type="NCBIfam" id="TIGR01783">
    <property type="entry name" value="TonB-siderophor"/>
    <property type="match status" value="1"/>
</dbReference>
<evidence type="ECO:0000256" key="13">
    <source>
        <dbReference type="RuleBase" id="RU003357"/>
    </source>
</evidence>